<feature type="compositionally biased region" description="Low complexity" evidence="1">
    <location>
        <begin position="89"/>
        <end position="100"/>
    </location>
</feature>
<dbReference type="SUPFAM" id="SSF52540">
    <property type="entry name" value="P-loop containing nucleoside triphosphate hydrolases"/>
    <property type="match status" value="1"/>
</dbReference>
<proteinExistence type="predicted"/>
<dbReference type="GO" id="GO:0003677">
    <property type="term" value="F:DNA binding"/>
    <property type="evidence" value="ECO:0007669"/>
    <property type="project" value="TreeGrafter"/>
</dbReference>
<keyword evidence="3" id="KW-1185">Reference proteome</keyword>
<feature type="compositionally biased region" description="Basic residues" evidence="1">
    <location>
        <begin position="72"/>
        <end position="84"/>
    </location>
</feature>
<feature type="region of interest" description="Disordered" evidence="1">
    <location>
        <begin position="29"/>
        <end position="48"/>
    </location>
</feature>
<gene>
    <name evidence="2" type="ORF">Dbus_chr3Lg1092</name>
</gene>
<feature type="compositionally biased region" description="Basic residues" evidence="1">
    <location>
        <begin position="900"/>
        <end position="909"/>
    </location>
</feature>
<feature type="region of interest" description="Disordered" evidence="1">
    <location>
        <begin position="72"/>
        <end position="204"/>
    </location>
</feature>
<evidence type="ECO:0000313" key="3">
    <source>
        <dbReference type="Proteomes" id="UP000494163"/>
    </source>
</evidence>
<organism evidence="2 3">
    <name type="scientific">Drosophila busckii</name>
    <name type="common">Fruit fly</name>
    <dbReference type="NCBI Taxonomy" id="30019"/>
    <lineage>
        <taxon>Eukaryota</taxon>
        <taxon>Metazoa</taxon>
        <taxon>Ecdysozoa</taxon>
        <taxon>Arthropoda</taxon>
        <taxon>Hexapoda</taxon>
        <taxon>Insecta</taxon>
        <taxon>Pterygota</taxon>
        <taxon>Neoptera</taxon>
        <taxon>Endopterygota</taxon>
        <taxon>Diptera</taxon>
        <taxon>Brachycera</taxon>
        <taxon>Muscomorpha</taxon>
        <taxon>Ephydroidea</taxon>
        <taxon>Drosophilidae</taxon>
        <taxon>Drosophila</taxon>
    </lineage>
</organism>
<feature type="region of interest" description="Disordered" evidence="1">
    <location>
        <begin position="890"/>
        <end position="918"/>
    </location>
</feature>
<dbReference type="GO" id="GO:0005634">
    <property type="term" value="C:nucleus"/>
    <property type="evidence" value="ECO:0007669"/>
    <property type="project" value="TreeGrafter"/>
</dbReference>
<reference evidence="2 3" key="1">
    <citation type="submission" date="2015-08" db="EMBL/GenBank/DDBJ databases">
        <title>Ancestral chromatin configuration constrains chromatin evolution on differentiating sex chromosomes in Drosophila.</title>
        <authorList>
            <person name="Zhou Q."/>
            <person name="Bachtrog D."/>
        </authorList>
    </citation>
    <scope>NUCLEOTIDE SEQUENCE [LARGE SCALE GENOMIC DNA]</scope>
    <source>
        <tissue evidence="2">Whole larvae</tissue>
    </source>
</reference>
<accession>A0A0M4EIZ7</accession>
<protein>
    <submittedName>
        <fullName evidence="2">CG16838</fullName>
    </submittedName>
</protein>
<dbReference type="AlphaFoldDB" id="A0A0M4EIZ7"/>
<feature type="compositionally biased region" description="Polar residues" evidence="1">
    <location>
        <begin position="300"/>
        <end position="317"/>
    </location>
</feature>
<evidence type="ECO:0000313" key="2">
    <source>
        <dbReference type="EMBL" id="ALC43926.1"/>
    </source>
</evidence>
<dbReference type="InterPro" id="IPR027417">
    <property type="entry name" value="P-loop_NTPase"/>
</dbReference>
<dbReference type="GO" id="GO:0061860">
    <property type="term" value="F:DNA clamp unloader activity"/>
    <property type="evidence" value="ECO:0007669"/>
    <property type="project" value="TreeGrafter"/>
</dbReference>
<feature type="compositionally biased region" description="Basic and acidic residues" evidence="1">
    <location>
        <begin position="284"/>
        <end position="293"/>
    </location>
</feature>
<dbReference type="PANTHER" id="PTHR23389:SF21">
    <property type="entry name" value="ATPASE FAMILY AAA DOMAIN-CONTAINING PROTEIN 5"/>
    <property type="match status" value="1"/>
</dbReference>
<dbReference type="PANTHER" id="PTHR23389">
    <property type="entry name" value="CHROMOSOME TRANSMISSION FIDELITY FACTOR 18"/>
    <property type="match status" value="1"/>
</dbReference>
<feature type="compositionally biased region" description="Polar residues" evidence="1">
    <location>
        <begin position="150"/>
        <end position="181"/>
    </location>
</feature>
<name>A0A0M4EIZ7_DROBS</name>
<feature type="compositionally biased region" description="Basic and acidic residues" evidence="1">
    <location>
        <begin position="110"/>
        <end position="132"/>
    </location>
</feature>
<dbReference type="EMBL" id="CP012525">
    <property type="protein sequence ID" value="ALC43926.1"/>
    <property type="molecule type" value="Genomic_DNA"/>
</dbReference>
<feature type="compositionally biased region" description="Basic residues" evidence="1">
    <location>
        <begin position="246"/>
        <end position="256"/>
    </location>
</feature>
<sequence>MTDVNCFTSEHTTTTTTTTTTAAAAVATTPTTPVKNEPACTPTSPFVLRAPPSAKSKLILQNMEEVLNTVKKQHREKHKRKREEKRRAAMLAEAEAEVQASHVTAGEKPQPLREKTVRENGRKPTAKEEEKSMTPVSKAKNVFELMMNARKSSLGTNAQGQHSPEQQQPELSATPLSQRKQLLQEWNERKGGTKRRLADDARGEYIETQLDQRAKRLKKMLTQPELVKEEQQQQQQQQLSNSAPAKRGRGRPRTRRPSADAEQVELASPTKKRDSLLGYFAKVESPKIVETPKRRGRNSKALQATPVQETPAETATPTGRPRRSCTGKARYDYDLERSPTKAKQPEPPPPSADDSIEIIELDNSNSALTPKKLAPLFMKQLPKPSPDPSVLLARQAFLQSGVPEKLKQEASRQKSFEQYYEEHYELFPKIAHVASGTPATELKLKLKELNCTLPATARKPSLGSITNCTQADFAAAATKRMPHSVPALPQLENKRALVKHWKTDFDRFPTFKCYNQMREKYRHFSAIDAAQESQPMGESFVVTRRTRRSLETQQLSASEPDAKPPAMAPNGELLFTEKYKPLMFDQVLVNLTPVQQLRDFLASWRGELPNSEDSQLDFSLDSSSLGASCNTMVLLGPCSSGKTNAVFALANDMNFNVLEINAGMKRKGKKLLQELQEATQSHQIRKEAKAGAAAPTQQLLQKLNGQKGKKQEEEVRKSLILIEDADIVFENMDAGFTDAIYALAASSKRPVIIVASDANCAHLQRLMQQNIVYFHAPNALNISRFLAVLSLMENCPLALNDLISLYLFNKQNLRKTLMELQFFVQSGGDAAVSSASKSPVKSLEGIYIHQRLFDFYTQAQNVQHCIPYPVDFALLRLNLSEILRSSARLQPSQASVPSKQAKRKSRSPKKTWLNKSEEQQTPLASLASFYEQLSTATQLTVCLAQEAPDRLRPQLAEQLAHSLVECAIKTELGAQQYAYTLFDKPLERHNLSEQLVSCSLRSSSARALDYEPALRAICRSEQQRAGLERRSTRFYHYLRNHATGNSFSTEHFDVACNVLQESNCQHAAT</sequence>
<dbReference type="OMA" id="QMYEESY"/>
<dbReference type="Gene3D" id="3.40.50.300">
    <property type="entry name" value="P-loop containing nucleotide triphosphate hydrolases"/>
    <property type="match status" value="1"/>
</dbReference>
<feature type="compositionally biased region" description="Basic and acidic residues" evidence="1">
    <location>
        <begin position="329"/>
        <end position="339"/>
    </location>
</feature>
<feature type="compositionally biased region" description="Basic and acidic residues" evidence="1">
    <location>
        <begin position="186"/>
        <end position="204"/>
    </location>
</feature>
<feature type="region of interest" description="Disordered" evidence="1">
    <location>
        <begin position="221"/>
        <end position="355"/>
    </location>
</feature>
<dbReference type="Proteomes" id="UP000494163">
    <property type="component" value="Chromosome 3L"/>
</dbReference>
<evidence type="ECO:0000256" key="1">
    <source>
        <dbReference type="SAM" id="MobiDB-lite"/>
    </source>
</evidence>
<dbReference type="STRING" id="30019.A0A0M4EIZ7"/>
<dbReference type="OrthoDB" id="9996895at2759"/>